<keyword evidence="10" id="KW-1185">Reference proteome</keyword>
<dbReference type="InterPro" id="IPR011990">
    <property type="entry name" value="TPR-like_helical_dom_sf"/>
</dbReference>
<dbReference type="EMBL" id="AQPN01000049">
    <property type="protein sequence ID" value="EOR95496.1"/>
    <property type="molecule type" value="Genomic_DNA"/>
</dbReference>
<comment type="caution">
    <text evidence="9">The sequence shown here is derived from an EMBL/GenBank/DDBJ whole genome shotgun (WGS) entry which is preliminary data.</text>
</comment>
<proteinExistence type="inferred from homology"/>
<comment type="subcellular location">
    <subcellularLocation>
        <location evidence="1">Cell outer membrane</location>
    </subcellularLocation>
</comment>
<dbReference type="Pfam" id="PF14322">
    <property type="entry name" value="SusD-like_3"/>
    <property type="match status" value="1"/>
</dbReference>
<comment type="similarity">
    <text evidence="2">Belongs to the SusD family.</text>
</comment>
<organism evidence="9 10">
    <name type="scientific">Arcticibacter svalbardensis MN12-7</name>
    <dbReference type="NCBI Taxonomy" id="1150600"/>
    <lineage>
        <taxon>Bacteria</taxon>
        <taxon>Pseudomonadati</taxon>
        <taxon>Bacteroidota</taxon>
        <taxon>Sphingobacteriia</taxon>
        <taxon>Sphingobacteriales</taxon>
        <taxon>Sphingobacteriaceae</taxon>
        <taxon>Arcticibacter</taxon>
    </lineage>
</organism>
<reference evidence="9 10" key="1">
    <citation type="journal article" date="2013" name="Genome Announc.">
        <title>Draft Genome Sequence of Arcticibacter svalbardensis Strain MN12-7T, a Member of the Family Sphingobacteriaceae Isolated from an Arctic Soil Sample.</title>
        <authorList>
            <person name="Shivaji S."/>
            <person name="Ara S."/>
            <person name="Prasad S."/>
            <person name="Manasa B.P."/>
            <person name="Begum Z."/>
            <person name="Singh A."/>
            <person name="Kumar Pinnaka A."/>
        </authorList>
    </citation>
    <scope>NUCLEOTIDE SEQUENCE [LARGE SCALE GENOMIC DNA]</scope>
    <source>
        <strain evidence="9 10">MN12-7</strain>
    </source>
</reference>
<feature type="chain" id="PRO_5004481966" description="Outer membrane protein" evidence="6">
    <location>
        <begin position="21"/>
        <end position="605"/>
    </location>
</feature>
<dbReference type="InterPro" id="IPR033985">
    <property type="entry name" value="SusD-like_N"/>
</dbReference>
<feature type="domain" description="RagB/SusD" evidence="7">
    <location>
        <begin position="339"/>
        <end position="604"/>
    </location>
</feature>
<evidence type="ECO:0000256" key="1">
    <source>
        <dbReference type="ARBA" id="ARBA00004442"/>
    </source>
</evidence>
<evidence type="ECO:0000256" key="6">
    <source>
        <dbReference type="SAM" id="SignalP"/>
    </source>
</evidence>
<dbReference type="RefSeq" id="WP_016194556.1">
    <property type="nucleotide sequence ID" value="NZ_AQPN01000049.1"/>
</dbReference>
<dbReference type="Proteomes" id="UP000014174">
    <property type="component" value="Unassembled WGS sequence"/>
</dbReference>
<feature type="signal peptide" evidence="6">
    <location>
        <begin position="1"/>
        <end position="20"/>
    </location>
</feature>
<dbReference type="STRING" id="1150600.ADIARSV_1315"/>
<dbReference type="PROSITE" id="PS51257">
    <property type="entry name" value="PROKAR_LIPOPROTEIN"/>
    <property type="match status" value="1"/>
</dbReference>
<evidence type="ECO:0008006" key="11">
    <source>
        <dbReference type="Google" id="ProtNLM"/>
    </source>
</evidence>
<evidence type="ECO:0000313" key="9">
    <source>
        <dbReference type="EMBL" id="EOR95496.1"/>
    </source>
</evidence>
<evidence type="ECO:0000256" key="4">
    <source>
        <dbReference type="ARBA" id="ARBA00023136"/>
    </source>
</evidence>
<dbReference type="Gene3D" id="1.25.40.390">
    <property type="match status" value="1"/>
</dbReference>
<accession>R9GUT8</accession>
<name>R9GUT8_9SPHI</name>
<dbReference type="OrthoDB" id="1032172at2"/>
<evidence type="ECO:0000259" key="7">
    <source>
        <dbReference type="Pfam" id="PF07980"/>
    </source>
</evidence>
<evidence type="ECO:0000256" key="2">
    <source>
        <dbReference type="ARBA" id="ARBA00006275"/>
    </source>
</evidence>
<dbReference type="PATRIC" id="fig|1150600.3.peg.1292"/>
<sequence>MKKINSKLIFISVIGLSLFAGSCNKDLLNQEPTTELDAASFWKTEQDATFALNGAYADVRGLFDRDYYYDGHGEFVRVRGQAPSGHDYEFCRFNPSGIGSAFSTMWTALYGGVNRTNYVIENVTKMLATAKPSSVANLEATIGEARLLRGMVYFRLISLWGDVPYLGNVITDNTQVSSLSRMPLAQVKDSIMADFTYAFEKLPVVAPAAGRAAKPAALAFRGKLQLFWACWNKNGWPELDTFTPDAAVAAAAYAAAALDFKAVIDNYGLTLYKNGEPGSIDALGKADILPNYFELFQPTANGNSEVIMGFTHGVTGTGQGEELMRDFGSRTSENSQAWVHPRYEIANRYQSTITGDFTTPLIPMDPSGAGRTTPNSAVNPQSYANRDYRMKSTILWDYEMMMGLSALAETGYHPWIFKKWGAVEKINGVNYTTVNASDVNSGYLFRKFVRDYPGNGRNYGNLTWPVMRLADVFLMYAEASNEVSGPLPEAISVVNKVRHRGNLPALAASKTADKFAFFSAIEQERIVELIGEGQRSFDLRRWRALSRVWGAPGGDGKWTINTQGANVTRYYQNLAELAYQQMYIFQIPLAERDRNPNLTQNLPWR</sequence>
<dbReference type="InterPro" id="IPR012944">
    <property type="entry name" value="SusD_RagB_dom"/>
</dbReference>
<keyword evidence="4" id="KW-0472">Membrane</keyword>
<keyword evidence="5" id="KW-0998">Cell outer membrane</keyword>
<evidence type="ECO:0000256" key="5">
    <source>
        <dbReference type="ARBA" id="ARBA00023237"/>
    </source>
</evidence>
<evidence type="ECO:0000313" key="10">
    <source>
        <dbReference type="Proteomes" id="UP000014174"/>
    </source>
</evidence>
<evidence type="ECO:0000259" key="8">
    <source>
        <dbReference type="Pfam" id="PF14322"/>
    </source>
</evidence>
<protein>
    <recommendedName>
        <fullName evidence="11">Outer membrane protein</fullName>
    </recommendedName>
</protein>
<evidence type="ECO:0000256" key="3">
    <source>
        <dbReference type="ARBA" id="ARBA00022729"/>
    </source>
</evidence>
<dbReference type="eggNOG" id="COG1435">
    <property type="taxonomic scope" value="Bacteria"/>
</dbReference>
<keyword evidence="3 6" id="KW-0732">Signal</keyword>
<gene>
    <name evidence="9" type="ORF">ADIARSV_1315</name>
</gene>
<dbReference type="SUPFAM" id="SSF48452">
    <property type="entry name" value="TPR-like"/>
    <property type="match status" value="1"/>
</dbReference>
<feature type="domain" description="SusD-like N-terminal" evidence="8">
    <location>
        <begin position="102"/>
        <end position="224"/>
    </location>
</feature>
<dbReference type="AlphaFoldDB" id="R9GUT8"/>
<dbReference type="Pfam" id="PF07980">
    <property type="entry name" value="SusD_RagB"/>
    <property type="match status" value="1"/>
</dbReference>
<dbReference type="GO" id="GO:0009279">
    <property type="term" value="C:cell outer membrane"/>
    <property type="evidence" value="ECO:0007669"/>
    <property type="project" value="UniProtKB-SubCell"/>
</dbReference>